<name>A0A2Z2IYQ4_CORST</name>
<keyword evidence="2" id="KW-0378">Hydrolase</keyword>
<evidence type="ECO:0000313" key="3">
    <source>
        <dbReference type="Proteomes" id="UP000250197"/>
    </source>
</evidence>
<dbReference type="GO" id="GO:0016810">
    <property type="term" value="F:hydrolase activity, acting on carbon-nitrogen (but not peptide) bonds"/>
    <property type="evidence" value="ECO:0007669"/>
    <property type="project" value="InterPro"/>
</dbReference>
<accession>A0A2Z2IYQ4</accession>
<evidence type="ECO:0000313" key="2">
    <source>
        <dbReference type="EMBL" id="ART21856.1"/>
    </source>
</evidence>
<protein>
    <submittedName>
        <fullName evidence="2">Amidohydrolase</fullName>
    </submittedName>
</protein>
<dbReference type="EMBL" id="CP021252">
    <property type="protein sequence ID" value="ART21856.1"/>
    <property type="molecule type" value="Genomic_DNA"/>
</dbReference>
<organism evidence="2 3">
    <name type="scientific">Corynebacterium striatum</name>
    <dbReference type="NCBI Taxonomy" id="43770"/>
    <lineage>
        <taxon>Bacteria</taxon>
        <taxon>Bacillati</taxon>
        <taxon>Actinomycetota</taxon>
        <taxon>Actinomycetes</taxon>
        <taxon>Mycobacteriales</taxon>
        <taxon>Corynebacteriaceae</taxon>
        <taxon>Corynebacterium</taxon>
    </lineage>
</organism>
<dbReference type="InterPro" id="IPR011059">
    <property type="entry name" value="Metal-dep_hydrolase_composite"/>
</dbReference>
<dbReference type="Gene3D" id="3.10.310.70">
    <property type="match status" value="1"/>
</dbReference>
<dbReference type="Proteomes" id="UP000250197">
    <property type="component" value="Chromosome"/>
</dbReference>
<gene>
    <name evidence="2" type="ORF">CBE89_10435</name>
</gene>
<dbReference type="PANTHER" id="PTHR22642">
    <property type="entry name" value="IMIDAZOLONEPROPIONASE"/>
    <property type="match status" value="1"/>
</dbReference>
<dbReference type="Gene3D" id="2.30.40.10">
    <property type="entry name" value="Urease, subunit C, domain 1"/>
    <property type="match status" value="1"/>
</dbReference>
<dbReference type="InterPro" id="IPR032466">
    <property type="entry name" value="Metal_Hydrolase"/>
</dbReference>
<reference evidence="2 3" key="1">
    <citation type="submission" date="2017-05" db="EMBL/GenBank/DDBJ databases">
        <title>Complete genome sequence of Corynebacterium striatum KC-Na-1 isolated from Neophocaena asiaeorientalis in Korea.</title>
        <authorList>
            <person name="Kim J.H."/>
            <person name="Lee K."/>
        </authorList>
    </citation>
    <scope>NUCLEOTIDE SEQUENCE [LARGE SCALE GENOMIC DNA]</scope>
    <source>
        <strain evidence="2 3">KC-Na-01</strain>
    </source>
</reference>
<dbReference type="Gene3D" id="3.20.20.140">
    <property type="entry name" value="Metal-dependent hydrolases"/>
    <property type="match status" value="1"/>
</dbReference>
<dbReference type="CDD" id="cd01300">
    <property type="entry name" value="YtcJ_like"/>
    <property type="match status" value="1"/>
</dbReference>
<dbReference type="PANTHER" id="PTHR22642:SF2">
    <property type="entry name" value="PROTEIN LONG AFTER FAR-RED 3"/>
    <property type="match status" value="1"/>
</dbReference>
<dbReference type="InterPro" id="IPR033932">
    <property type="entry name" value="YtcJ-like"/>
</dbReference>
<feature type="domain" description="Amidohydrolase 3" evidence="1">
    <location>
        <begin position="50"/>
        <end position="530"/>
    </location>
</feature>
<evidence type="ECO:0000259" key="1">
    <source>
        <dbReference type="Pfam" id="PF07969"/>
    </source>
</evidence>
<dbReference type="Pfam" id="PF07969">
    <property type="entry name" value="Amidohydro_3"/>
    <property type="match status" value="1"/>
</dbReference>
<sequence length="535" mass="56889">MNQNQITIIYDAHVLTQDPSYPEAHAIAFANGKILAVDDAALALPGERWDAQGKVLTPGFNDVHSHSVWFGQTLMEVDLSKAVSAQDVYDAVASVEPSGDWIIASGFVAPSLGGQTLELSELDRAAAGRPLLIKHNSGHAYTVNTRALELAGIDPAAPPTVEGGEFVRDSAGRCTGLLDENAMRPIQQVLLPESQNEISSALERAHQVYLERGITSVTDAGVAGGWIGHSPREIAAYQAADLQVRTQVMVTMDVLHELDGHQTDGIGWGIDAGIRSGLGNEWLQIGPTKIFMDGSLLGTTAAMSENYECCQHSGYFQGDPELIKRNALKAAGAGWSLALHAIGDAAVDFAIETLEEAIRVHGAPKIPHRIEHGGVVRAGQIDRLAKLPVVLVPQPYFIKEFGDAMAQKLGAKRVELSYPAKRLLDAGMTLPGSSDQPVTRGIPLEVMQAFVQRTTATGNEYGPADKITVAEALYAYTAGSAAATGWAGRKGQIKPGQLADFVLLGSNPLETPVEALSEIEILATVVGGELRFGSF</sequence>
<dbReference type="RefSeq" id="WP_086891887.1">
    <property type="nucleotide sequence ID" value="NZ_CP021252.1"/>
</dbReference>
<dbReference type="AlphaFoldDB" id="A0A2Z2IYQ4"/>
<proteinExistence type="predicted"/>
<dbReference type="KEGG" id="cstr:CBE89_10435"/>
<dbReference type="InterPro" id="IPR013108">
    <property type="entry name" value="Amidohydro_3"/>
</dbReference>
<dbReference type="SUPFAM" id="SSF51338">
    <property type="entry name" value="Composite domain of metallo-dependent hydrolases"/>
    <property type="match status" value="1"/>
</dbReference>
<dbReference type="SUPFAM" id="SSF51556">
    <property type="entry name" value="Metallo-dependent hydrolases"/>
    <property type="match status" value="1"/>
</dbReference>